<evidence type="ECO:0000313" key="1">
    <source>
        <dbReference type="EMBL" id="GGE68907.1"/>
    </source>
</evidence>
<protein>
    <submittedName>
        <fullName evidence="1">Uncharacterized protein</fullName>
    </submittedName>
</protein>
<reference evidence="1" key="1">
    <citation type="journal article" date="2014" name="Int. J. Syst. Evol. Microbiol.">
        <title>Complete genome sequence of Corynebacterium casei LMG S-19264T (=DSM 44701T), isolated from a smear-ripened cheese.</title>
        <authorList>
            <consortium name="US DOE Joint Genome Institute (JGI-PGF)"/>
            <person name="Walter F."/>
            <person name="Albersmeier A."/>
            <person name="Kalinowski J."/>
            <person name="Ruckert C."/>
        </authorList>
    </citation>
    <scope>NUCLEOTIDE SEQUENCE</scope>
    <source>
        <strain evidence="1">CGMCC 1.12698</strain>
    </source>
</reference>
<reference evidence="1" key="2">
    <citation type="submission" date="2020-09" db="EMBL/GenBank/DDBJ databases">
        <authorList>
            <person name="Sun Q."/>
            <person name="Zhou Y."/>
        </authorList>
    </citation>
    <scope>NUCLEOTIDE SEQUENCE</scope>
    <source>
        <strain evidence="1">CGMCC 1.12698</strain>
    </source>
</reference>
<dbReference type="AlphaFoldDB" id="A0A917EPX6"/>
<dbReference type="Pfam" id="PF19371">
    <property type="entry name" value="DUF5946"/>
    <property type="match status" value="1"/>
</dbReference>
<organism evidence="1 2">
    <name type="scientific">Priestia taiwanensis</name>
    <dbReference type="NCBI Taxonomy" id="1347902"/>
    <lineage>
        <taxon>Bacteria</taxon>
        <taxon>Bacillati</taxon>
        <taxon>Bacillota</taxon>
        <taxon>Bacilli</taxon>
        <taxon>Bacillales</taxon>
        <taxon>Bacillaceae</taxon>
        <taxon>Priestia</taxon>
    </lineage>
</organism>
<proteinExistence type="predicted"/>
<comment type="caution">
    <text evidence="1">The sequence shown here is derived from an EMBL/GenBank/DDBJ whole genome shotgun (WGS) entry which is preliminary data.</text>
</comment>
<evidence type="ECO:0000313" key="2">
    <source>
        <dbReference type="Proteomes" id="UP000605259"/>
    </source>
</evidence>
<gene>
    <name evidence="1" type="ORF">GCM10007140_18710</name>
</gene>
<accession>A0A917EPX6</accession>
<dbReference type="Proteomes" id="UP000605259">
    <property type="component" value="Unassembled WGS sequence"/>
</dbReference>
<name>A0A917EPX6_9BACI</name>
<dbReference type="EMBL" id="BMFK01000001">
    <property type="protein sequence ID" value="GGE68907.1"/>
    <property type="molecule type" value="Genomic_DNA"/>
</dbReference>
<dbReference type="InterPro" id="IPR045990">
    <property type="entry name" value="DUF5946"/>
</dbReference>
<sequence length="150" mass="17706">MVDNTTIMQAGRCIECGAKETDGLSCYELFGFPLVWEHHDPELYALHFWLVSCYMIQHPSTYTEEGYNHLVNLFTDAYDNNWDTAYILKKNRELVRNMDKITNPLPSEERTRKLRLWSITIEDIYAGGEEHAIENIQKWRDCIRNELSNK</sequence>
<keyword evidence="2" id="KW-1185">Reference proteome</keyword>
<dbReference type="RefSeq" id="WP_188388098.1">
    <property type="nucleotide sequence ID" value="NZ_BMFK01000001.1"/>
</dbReference>